<dbReference type="InterPro" id="IPR036086">
    <property type="entry name" value="ParB/Sulfiredoxin_sf"/>
</dbReference>
<dbReference type="Pfam" id="PF02195">
    <property type="entry name" value="ParB_N"/>
    <property type="match status" value="1"/>
</dbReference>
<dbReference type="Proteomes" id="UP000518288">
    <property type="component" value="Unassembled WGS sequence"/>
</dbReference>
<dbReference type="PANTHER" id="PTHR33375">
    <property type="entry name" value="CHROMOSOME-PARTITIONING PROTEIN PARB-RELATED"/>
    <property type="match status" value="1"/>
</dbReference>
<name>A0A7Y9R4I2_9BURK</name>
<comment type="similarity">
    <text evidence="1">Belongs to the ParB family.</text>
</comment>
<dbReference type="GO" id="GO:0003677">
    <property type="term" value="F:DNA binding"/>
    <property type="evidence" value="ECO:0007669"/>
    <property type="project" value="InterPro"/>
</dbReference>
<protein>
    <submittedName>
        <fullName evidence="3">ParB family chromosome partitioning protein</fullName>
    </submittedName>
</protein>
<gene>
    <name evidence="3" type="ORF">BDD16_004485</name>
</gene>
<dbReference type="EMBL" id="JACCFH010000002">
    <property type="protein sequence ID" value="NYG35423.1"/>
    <property type="molecule type" value="Genomic_DNA"/>
</dbReference>
<evidence type="ECO:0000313" key="4">
    <source>
        <dbReference type="Proteomes" id="UP000518288"/>
    </source>
</evidence>
<dbReference type="SMART" id="SM00470">
    <property type="entry name" value="ParB"/>
    <property type="match status" value="1"/>
</dbReference>
<comment type="caution">
    <text evidence="3">The sequence shown here is derived from an EMBL/GenBank/DDBJ whole genome shotgun (WGS) entry which is preliminary data.</text>
</comment>
<dbReference type="CDD" id="cd16405">
    <property type="entry name" value="RepB_like_N"/>
    <property type="match status" value="1"/>
</dbReference>
<dbReference type="GO" id="GO:0007059">
    <property type="term" value="P:chromosome segregation"/>
    <property type="evidence" value="ECO:0007669"/>
    <property type="project" value="TreeGrafter"/>
</dbReference>
<dbReference type="NCBIfam" id="TIGR00180">
    <property type="entry name" value="parB_part"/>
    <property type="match status" value="1"/>
</dbReference>
<dbReference type="Gene3D" id="1.10.10.2830">
    <property type="match status" value="1"/>
</dbReference>
<accession>A0A7Y9R4I2</accession>
<evidence type="ECO:0000256" key="1">
    <source>
        <dbReference type="ARBA" id="ARBA00006295"/>
    </source>
</evidence>
<dbReference type="InterPro" id="IPR050336">
    <property type="entry name" value="Chromosome_partition/occlusion"/>
</dbReference>
<dbReference type="Gene3D" id="3.90.1530.10">
    <property type="entry name" value="Conserved hypothetical protein from pyrococcus furiosus pfu- 392566-001, ParB domain"/>
    <property type="match status" value="1"/>
</dbReference>
<sequence>MKSNKLLDKAARLDFSNLPRTVPAAEDGNTISPSSFVPKPKTAPGALMAFANDTRSELLKENETLRVRAQDSEVLRSRLDDALSDLQQWDGAKAARLLDPNLVHPSRYANRHPASFEGSDYLKLKTEIQDAGGNVQPIKVRPIRGAKNEVSERYEVVFGHRRLKACQELGLPVLSLIDNLDDQALFVEMERENRARKDLSAWEQGTMYRRALDMGLFPSNRKLSEAIGVDLSALGKALALANLPEFVVQAFPSPLTLQFRWAKPLSDAIASDPDRIRAEAKALSSQTEKLSAREVFSRLSAVQSARQERGVEPFHSPVRDLITFGGRDVASVVVQQDGRVDVSIEAGAMPVSAEVLQSLKNAIVAVLRSSATS</sequence>
<dbReference type="GO" id="GO:0005694">
    <property type="term" value="C:chromosome"/>
    <property type="evidence" value="ECO:0007669"/>
    <property type="project" value="TreeGrafter"/>
</dbReference>
<dbReference type="InterPro" id="IPR037972">
    <property type="entry name" value="RepB_N"/>
</dbReference>
<keyword evidence="4" id="KW-1185">Reference proteome</keyword>
<proteinExistence type="inferred from homology"/>
<dbReference type="InterPro" id="IPR004437">
    <property type="entry name" value="ParB/RepB/Spo0J"/>
</dbReference>
<evidence type="ECO:0000259" key="2">
    <source>
        <dbReference type="SMART" id="SM00470"/>
    </source>
</evidence>
<dbReference type="SUPFAM" id="SSF110849">
    <property type="entry name" value="ParB/Sulfiredoxin"/>
    <property type="match status" value="1"/>
</dbReference>
<reference evidence="3 4" key="1">
    <citation type="submission" date="2020-07" db="EMBL/GenBank/DDBJ databases">
        <title>Genomic Encyclopedia of Archaeal and Bacterial Type Strains, Phase II (KMG-II): from individual species to whole genera.</title>
        <authorList>
            <person name="Goeker M."/>
        </authorList>
    </citation>
    <scope>NUCLEOTIDE SEQUENCE [LARGE SCALE GENOMIC DNA]</scope>
    <source>
        <strain evidence="3 4">DSM 21226</strain>
    </source>
</reference>
<dbReference type="InterPro" id="IPR003115">
    <property type="entry name" value="ParB_N"/>
</dbReference>
<dbReference type="PANTHER" id="PTHR33375:SF1">
    <property type="entry name" value="CHROMOSOME-PARTITIONING PROTEIN PARB-RELATED"/>
    <property type="match status" value="1"/>
</dbReference>
<evidence type="ECO:0000313" key="3">
    <source>
        <dbReference type="EMBL" id="NYG35423.1"/>
    </source>
</evidence>
<organism evidence="3 4">
    <name type="scientific">Sphaerotilus montanus</name>
    <dbReference type="NCBI Taxonomy" id="522889"/>
    <lineage>
        <taxon>Bacteria</taxon>
        <taxon>Pseudomonadati</taxon>
        <taxon>Pseudomonadota</taxon>
        <taxon>Betaproteobacteria</taxon>
        <taxon>Burkholderiales</taxon>
        <taxon>Sphaerotilaceae</taxon>
        <taxon>Sphaerotilus</taxon>
    </lineage>
</organism>
<feature type="domain" description="ParB-like N-terminal" evidence="2">
    <location>
        <begin position="96"/>
        <end position="194"/>
    </location>
</feature>
<dbReference type="RefSeq" id="WP_179636320.1">
    <property type="nucleotide sequence ID" value="NZ_JACCFH010000002.1"/>
</dbReference>
<dbReference type="AlphaFoldDB" id="A0A7Y9R4I2"/>
<dbReference type="SUPFAM" id="SSF109709">
    <property type="entry name" value="KorB DNA-binding domain-like"/>
    <property type="match status" value="1"/>
</dbReference>